<dbReference type="PANTHER" id="PTHR48081:SF8">
    <property type="entry name" value="ALPHA_BETA HYDROLASE FOLD-3 DOMAIN-CONTAINING PROTEIN-RELATED"/>
    <property type="match status" value="1"/>
</dbReference>
<dbReference type="RefSeq" id="WP_261295842.1">
    <property type="nucleotide sequence ID" value="NZ_JANQBK010000020.1"/>
</dbReference>
<dbReference type="EMBL" id="JBHRXP010000011">
    <property type="protein sequence ID" value="MFC3582180.1"/>
    <property type="molecule type" value="Genomic_DNA"/>
</dbReference>
<keyword evidence="2" id="KW-0732">Signal</keyword>
<accession>A0ABV7T1D2</accession>
<dbReference type="PANTHER" id="PTHR48081">
    <property type="entry name" value="AB HYDROLASE SUPERFAMILY PROTEIN C4A8.06C"/>
    <property type="match status" value="1"/>
</dbReference>
<feature type="signal peptide" evidence="2">
    <location>
        <begin position="1"/>
        <end position="25"/>
    </location>
</feature>
<name>A0ABV7T1D2_9SPHN</name>
<comment type="caution">
    <text evidence="4">The sequence shown here is derived from an EMBL/GenBank/DDBJ whole genome shotgun (WGS) entry which is preliminary data.</text>
</comment>
<dbReference type="InterPro" id="IPR050300">
    <property type="entry name" value="GDXG_lipolytic_enzyme"/>
</dbReference>
<dbReference type="GO" id="GO:0016787">
    <property type="term" value="F:hydrolase activity"/>
    <property type="evidence" value="ECO:0007669"/>
    <property type="project" value="UniProtKB-KW"/>
</dbReference>
<feature type="chain" id="PRO_5046909778" evidence="2">
    <location>
        <begin position="26"/>
        <end position="364"/>
    </location>
</feature>
<protein>
    <submittedName>
        <fullName evidence="4">Alpha/beta hydrolase</fullName>
    </submittedName>
</protein>
<dbReference type="Gene3D" id="3.40.50.1820">
    <property type="entry name" value="alpha/beta hydrolase"/>
    <property type="match status" value="1"/>
</dbReference>
<gene>
    <name evidence="4" type="ORF">ACFONA_18570</name>
</gene>
<evidence type="ECO:0000256" key="2">
    <source>
        <dbReference type="SAM" id="SignalP"/>
    </source>
</evidence>
<evidence type="ECO:0000256" key="1">
    <source>
        <dbReference type="ARBA" id="ARBA00022801"/>
    </source>
</evidence>
<evidence type="ECO:0000313" key="4">
    <source>
        <dbReference type="EMBL" id="MFC3582180.1"/>
    </source>
</evidence>
<dbReference type="SUPFAM" id="SSF53474">
    <property type="entry name" value="alpha/beta-Hydrolases"/>
    <property type="match status" value="1"/>
</dbReference>
<keyword evidence="1 4" id="KW-0378">Hydrolase</keyword>
<dbReference type="InterPro" id="IPR013094">
    <property type="entry name" value="AB_hydrolase_3"/>
</dbReference>
<dbReference type="InterPro" id="IPR029058">
    <property type="entry name" value="AB_hydrolase_fold"/>
</dbReference>
<reference evidence="5" key="1">
    <citation type="journal article" date="2019" name="Int. J. Syst. Evol. Microbiol.">
        <title>The Global Catalogue of Microorganisms (GCM) 10K type strain sequencing project: providing services to taxonomists for standard genome sequencing and annotation.</title>
        <authorList>
            <consortium name="The Broad Institute Genomics Platform"/>
            <consortium name="The Broad Institute Genome Sequencing Center for Infectious Disease"/>
            <person name="Wu L."/>
            <person name="Ma J."/>
        </authorList>
    </citation>
    <scope>NUCLEOTIDE SEQUENCE [LARGE SCALE GENOMIC DNA]</scope>
    <source>
        <strain evidence="5">KCTC 42739</strain>
    </source>
</reference>
<organism evidence="4 5">
    <name type="scientific">Sphingomonas hylomeconis</name>
    <dbReference type="NCBI Taxonomy" id="1395958"/>
    <lineage>
        <taxon>Bacteria</taxon>
        <taxon>Pseudomonadati</taxon>
        <taxon>Pseudomonadota</taxon>
        <taxon>Alphaproteobacteria</taxon>
        <taxon>Sphingomonadales</taxon>
        <taxon>Sphingomonadaceae</taxon>
        <taxon>Sphingomonas</taxon>
    </lineage>
</organism>
<proteinExistence type="predicted"/>
<dbReference type="Pfam" id="PF07859">
    <property type="entry name" value="Abhydrolase_3"/>
    <property type="match status" value="1"/>
</dbReference>
<evidence type="ECO:0000313" key="5">
    <source>
        <dbReference type="Proteomes" id="UP001595713"/>
    </source>
</evidence>
<keyword evidence="5" id="KW-1185">Reference proteome</keyword>
<dbReference type="Proteomes" id="UP001595713">
    <property type="component" value="Unassembled WGS sequence"/>
</dbReference>
<sequence length="364" mass="38202">MTRKINGYSGLAALALSLVATGAQAQIAAPEPTTTAAPSSDDAAKLRPIAPELQEAARKAMGFSKMMGNIDEKMVLASRNRPAGPPPAERQADVPVSEQMIPGPKGAPQVKVFVINAKAGTSRPGILHTHGGGFILGTAATDIRRLQDIARELDCVIVTVEYRLAPETDFTGSIEDNYAGLRWMNGNAAALGLDRSRIALTGESAGGGHAALLAITARDRGEFPILFQALVYPMLDDRTGGVVKAPAHIATVGWSASENQYGWRAFLGQQPGTASVPARAVPARTESLAGLPPAFIEVGGVDLFAGEDIDYAHRLNDAGVPVELLVVPGAFHGFDQLAPDSPQAKQFTGAKIEALRRAFARTAK</sequence>
<feature type="domain" description="Alpha/beta hydrolase fold-3" evidence="3">
    <location>
        <begin position="126"/>
        <end position="334"/>
    </location>
</feature>
<evidence type="ECO:0000259" key="3">
    <source>
        <dbReference type="Pfam" id="PF07859"/>
    </source>
</evidence>